<keyword evidence="13" id="KW-1185">Reference proteome</keyword>
<dbReference type="PROSITE" id="PS51198">
    <property type="entry name" value="UVRD_HELICASE_ATP_BIND"/>
    <property type="match status" value="1"/>
</dbReference>
<dbReference type="GO" id="GO:0005524">
    <property type="term" value="F:ATP binding"/>
    <property type="evidence" value="ECO:0007669"/>
    <property type="project" value="UniProtKB-UniRule"/>
</dbReference>
<proteinExistence type="predicted"/>
<evidence type="ECO:0000256" key="2">
    <source>
        <dbReference type="ARBA" id="ARBA00022801"/>
    </source>
</evidence>
<dbReference type="InterPro" id="IPR014017">
    <property type="entry name" value="DNA_helicase_UvrD-like_C"/>
</dbReference>
<evidence type="ECO:0000259" key="11">
    <source>
        <dbReference type="PROSITE" id="PS51217"/>
    </source>
</evidence>
<dbReference type="Pfam" id="PF00580">
    <property type="entry name" value="UvrD-helicase"/>
    <property type="match status" value="1"/>
</dbReference>
<dbReference type="KEGG" id="hor:Hore_04140"/>
<evidence type="ECO:0000256" key="9">
    <source>
        <dbReference type="PROSITE-ProRule" id="PRU00560"/>
    </source>
</evidence>
<sequence length="1036" mass="122729">MIKVLKASAGTGKTYRLSLEYVNSLLRGQSFDEIVVMTFTRKATAEIRERIFEHIEDLLEHGMESKVYNSLKEIYHDISFNRDNLQKKYKAMLINKDKLHIYTIDSFINRVFKQAIAPYLGVYKYEIVEDDKNTEIVEKVFKEILDNPDDFALMEKFLSDNPERKIKEYINLIKSMLNNRWKFLLIDHKPRKKRETGQLTPLLDECLNILESAARDKGKDFSKDYFKKSFQGQMSQYLELETHEARKEFIIKNKDSFFKESFWNGNNLRGKAMAPFKEHLEVKYREFLEKMAGYIYNEEMIPYEEEVFKFYSRIFEIYDRIKFKEKTFTHTDISNYTYKYLREEALDLLDGKKVSDYFYELLGSEVTTLFIDEFQDTSILQWKILKPLIDRCRNVIAVGDEKQSIYGWRGGEKELFSRLDKILDGESESLKVCYRSEKEIIKFINRFFTGLEIDWEYNEVKHLPEKQEGFIEILLGGDSLKNRTNSKKFNNMSEEKQRQIIELNEKVTVNLKRKIVERIKNISDLSGVGILARSNDDLSDIATELDKKGIPYILESKDSLINHEAVKPLYFLLGYLTYNDYLELIKFLRSDLVGLDNQGLKYLLRNRDRVEKFMRGRGVKLSNALLQKALSEIRRLKALNYRELTNTLIQKSGLMDLFGDNSGALKNIYHFFKLMRQFSCLKDFMDYIEENKNSDELKQVGVKEENAVKLMTIHKSKGLSFETEFFYWCPGKRKGGRSNRMEIYVRFDDNFEELEDYLLTHSRYTRYFEYLGFNFNKEQEEKELIEEINNVYVALTRPEKNLYLYIEGPRIFEVDKPGQEWKGKKYSFYEKAILKGAGVNSLCDLIEGRRLGHFNSEEKDRGEENILLPDLEPYFQPGDLPEELLDSFNDNKDLNMNLKMEIDRIEGLAIHYYLEHIQYNSQEERDYARKMVLARYGNILGPVKTDEIFERVESFIKNNPGYFEDRWKVFTEYEIKDGNQVYRIDRLLVDEGGKEIKIIDYKSGETREKTQLEKYKDLLEEKTGGEYSISVEFVEV</sequence>
<dbReference type="RefSeq" id="WP_012635360.1">
    <property type="nucleotide sequence ID" value="NC_011899.1"/>
</dbReference>
<dbReference type="GO" id="GO:0016887">
    <property type="term" value="F:ATP hydrolysis activity"/>
    <property type="evidence" value="ECO:0007669"/>
    <property type="project" value="RHEA"/>
</dbReference>
<dbReference type="PANTHER" id="PTHR11070:SF67">
    <property type="entry name" value="DNA 3'-5' HELICASE"/>
    <property type="match status" value="1"/>
</dbReference>
<keyword evidence="5" id="KW-0413">Isomerase</keyword>
<accession>B8D1U5</accession>
<name>B8D1U5_HALOH</name>
<keyword evidence="4 9" id="KW-0067">ATP-binding</keyword>
<feature type="domain" description="UvrD-like helicase C-terminal" evidence="11">
    <location>
        <begin position="469"/>
        <end position="718"/>
    </location>
</feature>
<dbReference type="PROSITE" id="PS51217">
    <property type="entry name" value="UVRD_HELICASE_CTER"/>
    <property type="match status" value="1"/>
</dbReference>
<evidence type="ECO:0000256" key="3">
    <source>
        <dbReference type="ARBA" id="ARBA00022806"/>
    </source>
</evidence>
<dbReference type="GO" id="GO:0000725">
    <property type="term" value="P:recombinational repair"/>
    <property type="evidence" value="ECO:0007669"/>
    <property type="project" value="TreeGrafter"/>
</dbReference>
<dbReference type="AlphaFoldDB" id="B8D1U5"/>
<evidence type="ECO:0000259" key="10">
    <source>
        <dbReference type="PROSITE" id="PS51198"/>
    </source>
</evidence>
<gene>
    <name evidence="12" type="ordered locus">Hore_04140</name>
</gene>
<feature type="binding site" evidence="9">
    <location>
        <begin position="7"/>
        <end position="14"/>
    </location>
    <ligand>
        <name>ATP</name>
        <dbReference type="ChEBI" id="CHEBI:30616"/>
    </ligand>
</feature>
<dbReference type="Gene3D" id="3.40.50.300">
    <property type="entry name" value="P-loop containing nucleotide triphosphate hydrolases"/>
    <property type="match status" value="4"/>
</dbReference>
<evidence type="ECO:0000256" key="4">
    <source>
        <dbReference type="ARBA" id="ARBA00022840"/>
    </source>
</evidence>
<protein>
    <recommendedName>
        <fullName evidence="7">DNA 3'-5' helicase</fullName>
        <ecNumber evidence="7">5.6.2.4</ecNumber>
    </recommendedName>
</protein>
<keyword evidence="1 9" id="KW-0547">Nucleotide-binding</keyword>
<reference evidence="12 13" key="1">
    <citation type="journal article" date="2009" name="PLoS ONE">
        <title>Genome analysis of the anaerobic thermohalophilic bacterium Halothermothrix orenii.</title>
        <authorList>
            <person name="Mavromatis K."/>
            <person name="Ivanova N."/>
            <person name="Anderson I."/>
            <person name="Lykidis A."/>
            <person name="Hooper S.D."/>
            <person name="Sun H."/>
            <person name="Kunin V."/>
            <person name="Lapidus A."/>
            <person name="Hugenholtz P."/>
            <person name="Patel B."/>
            <person name="Kyrpides N.C."/>
        </authorList>
    </citation>
    <scope>NUCLEOTIDE SEQUENCE [LARGE SCALE GENOMIC DNA]</scope>
    <source>
        <strain evidence="13">H 168 / OCM 544 / DSM 9562</strain>
    </source>
</reference>
<evidence type="ECO:0000313" key="12">
    <source>
        <dbReference type="EMBL" id="ACL69172.1"/>
    </source>
</evidence>
<evidence type="ECO:0000256" key="8">
    <source>
        <dbReference type="ARBA" id="ARBA00048988"/>
    </source>
</evidence>
<evidence type="ECO:0000256" key="5">
    <source>
        <dbReference type="ARBA" id="ARBA00023235"/>
    </source>
</evidence>
<dbReference type="SUPFAM" id="SSF52540">
    <property type="entry name" value="P-loop containing nucleoside triphosphate hydrolases"/>
    <property type="match status" value="1"/>
</dbReference>
<comment type="catalytic activity">
    <reaction evidence="8">
        <text>ATP + H2O = ADP + phosphate + H(+)</text>
        <dbReference type="Rhea" id="RHEA:13065"/>
        <dbReference type="ChEBI" id="CHEBI:15377"/>
        <dbReference type="ChEBI" id="CHEBI:15378"/>
        <dbReference type="ChEBI" id="CHEBI:30616"/>
        <dbReference type="ChEBI" id="CHEBI:43474"/>
        <dbReference type="ChEBI" id="CHEBI:456216"/>
        <dbReference type="EC" id="5.6.2.4"/>
    </reaction>
</comment>
<dbReference type="STRING" id="373903.Hore_04140"/>
<evidence type="ECO:0000256" key="6">
    <source>
        <dbReference type="ARBA" id="ARBA00034617"/>
    </source>
</evidence>
<dbReference type="GO" id="GO:0005829">
    <property type="term" value="C:cytosol"/>
    <property type="evidence" value="ECO:0007669"/>
    <property type="project" value="TreeGrafter"/>
</dbReference>
<evidence type="ECO:0000256" key="1">
    <source>
        <dbReference type="ARBA" id="ARBA00022741"/>
    </source>
</evidence>
<keyword evidence="3 9" id="KW-0347">Helicase</keyword>
<evidence type="ECO:0000256" key="7">
    <source>
        <dbReference type="ARBA" id="ARBA00034808"/>
    </source>
</evidence>
<dbReference type="GO" id="GO:0003677">
    <property type="term" value="F:DNA binding"/>
    <property type="evidence" value="ECO:0007669"/>
    <property type="project" value="InterPro"/>
</dbReference>
<dbReference type="PANTHER" id="PTHR11070">
    <property type="entry name" value="UVRD / RECB / PCRA DNA HELICASE FAMILY MEMBER"/>
    <property type="match status" value="1"/>
</dbReference>
<organism evidence="12 13">
    <name type="scientific">Halothermothrix orenii (strain H 168 / OCM 544 / DSM 9562)</name>
    <dbReference type="NCBI Taxonomy" id="373903"/>
    <lineage>
        <taxon>Bacteria</taxon>
        <taxon>Bacillati</taxon>
        <taxon>Bacillota</taxon>
        <taxon>Clostridia</taxon>
        <taxon>Halanaerobiales</taxon>
        <taxon>Halothermotrichaceae</taxon>
        <taxon>Halothermothrix</taxon>
    </lineage>
</organism>
<comment type="catalytic activity">
    <reaction evidence="6">
        <text>Couples ATP hydrolysis with the unwinding of duplex DNA by translocating in the 3'-5' direction.</text>
        <dbReference type="EC" id="5.6.2.4"/>
    </reaction>
</comment>
<dbReference type="OrthoDB" id="9810135at2"/>
<dbReference type="EMBL" id="CP001098">
    <property type="protein sequence ID" value="ACL69172.1"/>
    <property type="molecule type" value="Genomic_DNA"/>
</dbReference>
<dbReference type="EC" id="5.6.2.4" evidence="7"/>
<dbReference type="Proteomes" id="UP000000719">
    <property type="component" value="Chromosome"/>
</dbReference>
<evidence type="ECO:0000313" key="13">
    <source>
        <dbReference type="Proteomes" id="UP000000719"/>
    </source>
</evidence>
<dbReference type="InterPro" id="IPR000212">
    <property type="entry name" value="DNA_helicase_UvrD/REP"/>
</dbReference>
<dbReference type="InterPro" id="IPR027417">
    <property type="entry name" value="P-loop_NTPase"/>
</dbReference>
<feature type="domain" description="UvrD-like helicase ATP-binding" evidence="10">
    <location>
        <begin position="1"/>
        <end position="437"/>
    </location>
</feature>
<dbReference type="HOGENOM" id="CLU_009386_0_0_9"/>
<dbReference type="GO" id="GO:0043138">
    <property type="term" value="F:3'-5' DNA helicase activity"/>
    <property type="evidence" value="ECO:0007669"/>
    <property type="project" value="UniProtKB-EC"/>
</dbReference>
<dbReference type="InterPro" id="IPR014016">
    <property type="entry name" value="UvrD-like_ATP-bd"/>
</dbReference>
<dbReference type="eggNOG" id="COG1074">
    <property type="taxonomic scope" value="Bacteria"/>
</dbReference>
<dbReference type="Pfam" id="PF13361">
    <property type="entry name" value="UvrD_C"/>
    <property type="match status" value="1"/>
</dbReference>
<keyword evidence="2 9" id="KW-0378">Hydrolase</keyword>